<dbReference type="OrthoDB" id="9830941at2"/>
<organism evidence="1 2">
    <name type="scientific">Desulfuribacillus stibiiarsenatis</name>
    <dbReference type="NCBI Taxonomy" id="1390249"/>
    <lineage>
        <taxon>Bacteria</taxon>
        <taxon>Bacillati</taxon>
        <taxon>Bacillota</taxon>
        <taxon>Desulfuribacillia</taxon>
        <taxon>Desulfuribacillales</taxon>
        <taxon>Desulfuribacillaceae</taxon>
        <taxon>Desulfuribacillus</taxon>
    </lineage>
</organism>
<dbReference type="EMBL" id="MJAT01000012">
    <property type="protein sequence ID" value="OEH85726.1"/>
    <property type="molecule type" value="Genomic_DNA"/>
</dbReference>
<evidence type="ECO:0000313" key="1">
    <source>
        <dbReference type="EMBL" id="OEH85726.1"/>
    </source>
</evidence>
<reference evidence="1 2" key="1">
    <citation type="submission" date="2016-09" db="EMBL/GenBank/DDBJ databases">
        <title>Desulfuribacillus arsenicus sp. nov., an obligately anaerobic, dissimilatory arsenic- and antimonate-reducing bacterium isolated from anoxic sediments.</title>
        <authorList>
            <person name="Abin C.A."/>
            <person name="Hollibaugh J.T."/>
        </authorList>
    </citation>
    <scope>NUCLEOTIDE SEQUENCE [LARGE SCALE GENOMIC DNA]</scope>
    <source>
        <strain evidence="1 2">MLFW-2</strain>
    </source>
</reference>
<dbReference type="InterPro" id="IPR018247">
    <property type="entry name" value="EF_Hand_1_Ca_BS"/>
</dbReference>
<accession>A0A1E5L6I3</accession>
<dbReference type="AlphaFoldDB" id="A0A1E5L6I3"/>
<protein>
    <submittedName>
        <fullName evidence="1">Uncharacterized protein</fullName>
    </submittedName>
</protein>
<sequence>MKKMLISTLVIIFCIFSFWTGIHRIMDTKEGFHYINPNFALVEKALFIKAQEYGNKSMLNSSIKIMQENGIRSVFLEMPSEPNLETLVNTATILNNYGLTIGVWYNYHQIVSLSREDIWNQIQRVQQELIVTTIPVYAFVTLETNDLISYRDAYLKKINEFTKELKERQASHRLNVPVGWIIPASENQKLFQTYHDNYTKKFHFHVLDVADQLAIVPNGKLPFKNQVLNEIVYGSKKSKTAHLALDGNYLKHNIGKMEELLMDVFEIQRIDKESKLIILDQQILHQMINNRYDLNQDHVVNYKDLFDFVIAYITRSTTKQHDFNQNRVVDYYDLLALFINLK</sequence>
<proteinExistence type="predicted"/>
<comment type="caution">
    <text evidence="1">The sequence shown here is derived from an EMBL/GenBank/DDBJ whole genome shotgun (WGS) entry which is preliminary data.</text>
</comment>
<name>A0A1E5L6I3_9FIRM</name>
<dbReference type="PROSITE" id="PS00018">
    <property type="entry name" value="EF_HAND_1"/>
    <property type="match status" value="2"/>
</dbReference>
<dbReference type="Proteomes" id="UP000095255">
    <property type="component" value="Unassembled WGS sequence"/>
</dbReference>
<dbReference type="RefSeq" id="WP_069701810.1">
    <property type="nucleotide sequence ID" value="NZ_MJAT01000012.1"/>
</dbReference>
<evidence type="ECO:0000313" key="2">
    <source>
        <dbReference type="Proteomes" id="UP000095255"/>
    </source>
</evidence>
<keyword evidence="2" id="KW-1185">Reference proteome</keyword>
<gene>
    <name evidence="1" type="ORF">BHU72_02730</name>
</gene>